<evidence type="ECO:0000256" key="2">
    <source>
        <dbReference type="SAM" id="SignalP"/>
    </source>
</evidence>
<feature type="compositionally biased region" description="Low complexity" evidence="1">
    <location>
        <begin position="227"/>
        <end position="244"/>
    </location>
</feature>
<sequence length="317" mass="33229">MTKVHHLMALLSFSRTFAPTLGHVNRDYGYGGPILLQSTVTATITTTQISTVTVDGSTCDAVYTPTTVTVYTGCSSISDASGLPLSSYSSHGPWINATFTTDVPCTHNLPTSIAAPSNFSSSMGWNHTTVTSLPTLSGTAGTTIETADPLGTSSVRWTNSTRSSTAEEDWTSVITLTVTSSAMVPVNATTTTGYSAPSSGFSTGTGIPGHESSDVPLSYHPSLTYQTTTRATTPAATTAATATRPHPRPPPPAAPWTWYLGSCGRGKYEMFSESNVTLVLKAKTLRSINGKMVKRVGSHQRLVTGGGGPGLERLPFI</sequence>
<dbReference type="GeneID" id="4394023"/>
<reference evidence="4" key="1">
    <citation type="journal article" date="2015" name="Genome Announc.">
        <title>Draft genome sequence of the cellulolytic fungus Chaetomium globosum.</title>
        <authorList>
            <person name="Cuomo C.A."/>
            <person name="Untereiner W.A."/>
            <person name="Ma L.-J."/>
            <person name="Grabherr M."/>
            <person name="Birren B.W."/>
        </authorList>
    </citation>
    <scope>NUCLEOTIDE SEQUENCE [LARGE SCALE GENOMIC DNA]</scope>
    <source>
        <strain evidence="4">ATCC 6205 / CBS 148.51 / DSM 1962 / NBRC 6347 / NRRL 1970</strain>
    </source>
</reference>
<dbReference type="VEuPathDB" id="FungiDB:CHGG_07420"/>
<dbReference type="Proteomes" id="UP000001056">
    <property type="component" value="Unassembled WGS sequence"/>
</dbReference>
<accession>Q2GX84</accession>
<feature type="compositionally biased region" description="Polar residues" evidence="1">
    <location>
        <begin position="195"/>
        <end position="205"/>
    </location>
</feature>
<evidence type="ECO:0000313" key="3">
    <source>
        <dbReference type="EMBL" id="EAQ86167.1"/>
    </source>
</evidence>
<organism evidence="3 4">
    <name type="scientific">Chaetomium globosum (strain ATCC 6205 / CBS 148.51 / DSM 1962 / NBRC 6347 / NRRL 1970)</name>
    <name type="common">Soil fungus</name>
    <dbReference type="NCBI Taxonomy" id="306901"/>
    <lineage>
        <taxon>Eukaryota</taxon>
        <taxon>Fungi</taxon>
        <taxon>Dikarya</taxon>
        <taxon>Ascomycota</taxon>
        <taxon>Pezizomycotina</taxon>
        <taxon>Sordariomycetes</taxon>
        <taxon>Sordariomycetidae</taxon>
        <taxon>Sordariales</taxon>
        <taxon>Chaetomiaceae</taxon>
        <taxon>Chaetomium</taxon>
    </lineage>
</organism>
<name>Q2GX84_CHAGB</name>
<proteinExistence type="predicted"/>
<protein>
    <submittedName>
        <fullName evidence="3">Uncharacterized protein</fullName>
    </submittedName>
</protein>
<evidence type="ECO:0000256" key="1">
    <source>
        <dbReference type="SAM" id="MobiDB-lite"/>
    </source>
</evidence>
<gene>
    <name evidence="3" type="ORF">CHGG_07420</name>
</gene>
<keyword evidence="4" id="KW-1185">Reference proteome</keyword>
<feature type="signal peptide" evidence="2">
    <location>
        <begin position="1"/>
        <end position="22"/>
    </location>
</feature>
<feature type="region of interest" description="Disordered" evidence="1">
    <location>
        <begin position="144"/>
        <end position="163"/>
    </location>
</feature>
<dbReference type="eggNOG" id="ENOG502R6QA">
    <property type="taxonomic scope" value="Eukaryota"/>
</dbReference>
<keyword evidence="2" id="KW-0732">Signal</keyword>
<dbReference type="HOGENOM" id="CLU_877161_0_0_1"/>
<dbReference type="EMBL" id="CH408033">
    <property type="protein sequence ID" value="EAQ86167.1"/>
    <property type="molecule type" value="Genomic_DNA"/>
</dbReference>
<dbReference type="InParanoid" id="Q2GX84"/>
<dbReference type="RefSeq" id="XP_001225076.1">
    <property type="nucleotide sequence ID" value="XM_001225075.1"/>
</dbReference>
<dbReference type="AlphaFoldDB" id="Q2GX84"/>
<feature type="region of interest" description="Disordered" evidence="1">
    <location>
        <begin position="195"/>
        <end position="254"/>
    </location>
</feature>
<evidence type="ECO:0000313" key="4">
    <source>
        <dbReference type="Proteomes" id="UP000001056"/>
    </source>
</evidence>
<dbReference type="OrthoDB" id="4589430at2759"/>
<feature type="chain" id="PRO_5004208254" evidence="2">
    <location>
        <begin position="23"/>
        <end position="317"/>
    </location>
</feature>